<evidence type="ECO:0000313" key="4">
    <source>
        <dbReference type="Proteomes" id="UP000186685"/>
    </source>
</evidence>
<dbReference type="EMBL" id="MNQR01000019">
    <property type="protein sequence ID" value="OKZ10490.1"/>
    <property type="molecule type" value="Genomic_DNA"/>
</dbReference>
<comment type="caution">
    <text evidence="3">The sequence shown here is derived from an EMBL/GenBank/DDBJ whole genome shotgun (WGS) entry which is preliminary data.</text>
</comment>
<dbReference type="AlphaFoldDB" id="A0A854C107"/>
<accession>A0A854C107</accession>
<dbReference type="InterPro" id="IPR045690">
    <property type="entry name" value="DUF6055"/>
</dbReference>
<evidence type="ECO:0000256" key="1">
    <source>
        <dbReference type="SAM" id="SignalP"/>
    </source>
</evidence>
<dbReference type="InterPro" id="IPR032339">
    <property type="entry name" value="DUF4859"/>
</dbReference>
<dbReference type="Pfam" id="PF19527">
    <property type="entry name" value="DUF6055"/>
    <property type="match status" value="1"/>
</dbReference>
<protein>
    <recommendedName>
        <fullName evidence="2">DUF4859 domain-containing protein</fullName>
    </recommendedName>
</protein>
<dbReference type="Pfam" id="PF16151">
    <property type="entry name" value="DUF4859"/>
    <property type="match status" value="1"/>
</dbReference>
<dbReference type="Proteomes" id="UP000186685">
    <property type="component" value="Unassembled WGS sequence"/>
</dbReference>
<reference evidence="3 4" key="1">
    <citation type="journal article" date="2016" name="Nat. Biotechnol.">
        <title>Measurement of bacterial replication rates in microbial communities.</title>
        <authorList>
            <person name="Brown C.T."/>
            <person name="Olm M.R."/>
            <person name="Thomas B.C."/>
            <person name="Banfield J.F."/>
        </authorList>
    </citation>
    <scope>NUCLEOTIDE SEQUENCE [LARGE SCALE GENOMIC DNA]</scope>
    <source>
        <strain evidence="3">45_130</strain>
    </source>
</reference>
<name>A0A854C107_9BACT</name>
<sequence>MFKRLASFTAAAILMPMALCASEKDVYIPYSMRGSDFSNENSQWCYARSKESEHFIIFWEKGFGNDPSQASAPSGSTADYKVNIDNVLDVADKAFEVNVDKLGFVVKGESKTDTYKMIIRLYYREDWLATGSGEDDMIGILNLSPSAARAGGHTVAHEVGHCFQYQTHCDINDPQRGFNYGFGENGAGGNCWWEQCAQWQGFELFPEEIFTNYRFSEYLSNHHKNIIHESPRYANYFIQWYWTYKHGNDFIGRMWREAKYLEDPVDAYKRMNGLTQEEFNDDMHECNSRLATWDIPSIKGYGQNYMTSRSQCKMNESENEGYYKIVPEMCPENYGYNVIQLNIPQNEKTVKAFFNGIIPDGTTYRRINPFDAEWRYGFVAVDSNGERYYSDMGSAKYRSEKDTLEFTCPENCKSLMLVVTGCTRRHWHHEWDDNNSNDEQWPYEIKLENTDLLGKYNNPDGVPHSTTITTDVFTPVLQGYGYVTVQPDISAACDAFCMSIDEIAEKLNNKSIRFAAVQPNGAVNTNTTANGFGHWFAKSGYTCGYSSSAYMFSELREPESLKFYIGQNNPSNCKVGDETTIKQRFTYTKDGKSYDITFVFNIHLTDPTGIEDVESNVSEESKLVASITESMVALTHKCKNVSIYSIDGKLVKKATDTDRIETGNLADGIYMIRADGNTAKFMKR</sequence>
<keyword evidence="1" id="KW-0732">Signal</keyword>
<feature type="signal peptide" evidence="1">
    <location>
        <begin position="1"/>
        <end position="21"/>
    </location>
</feature>
<feature type="chain" id="PRO_5032999260" description="DUF4859 domain-containing protein" evidence="1">
    <location>
        <begin position="22"/>
        <end position="684"/>
    </location>
</feature>
<proteinExistence type="predicted"/>
<evidence type="ECO:0000259" key="2">
    <source>
        <dbReference type="Pfam" id="PF16151"/>
    </source>
</evidence>
<gene>
    <name evidence="3" type="ORF">BHV76_06320</name>
</gene>
<feature type="domain" description="DUF4859" evidence="2">
    <location>
        <begin position="482"/>
        <end position="589"/>
    </location>
</feature>
<evidence type="ECO:0000313" key="3">
    <source>
        <dbReference type="EMBL" id="OKZ10490.1"/>
    </source>
</evidence>
<organism evidence="3 4">
    <name type="scientific">Phocaeicola plebeius</name>
    <dbReference type="NCBI Taxonomy" id="310297"/>
    <lineage>
        <taxon>Bacteria</taxon>
        <taxon>Pseudomonadati</taxon>
        <taxon>Bacteroidota</taxon>
        <taxon>Bacteroidia</taxon>
        <taxon>Bacteroidales</taxon>
        <taxon>Bacteroidaceae</taxon>
        <taxon>Phocaeicola</taxon>
    </lineage>
</organism>